<dbReference type="RefSeq" id="WP_016390125.1">
    <property type="nucleotide sequence ID" value="NZ_JBLHXE010000005.1"/>
</dbReference>
<dbReference type="Proteomes" id="UP000015462">
    <property type="component" value="Unassembled WGS sequence"/>
</dbReference>
<evidence type="ECO:0000259" key="1">
    <source>
        <dbReference type="Pfam" id="PF01575"/>
    </source>
</evidence>
<name>A0AB33Z3G0_9GAMM</name>
<feature type="domain" description="MaoC-like" evidence="1">
    <location>
        <begin position="20"/>
        <end position="117"/>
    </location>
</feature>
<evidence type="ECO:0000313" key="3">
    <source>
        <dbReference type="Proteomes" id="UP000015462"/>
    </source>
</evidence>
<dbReference type="PANTHER" id="PTHR43437:SF3">
    <property type="entry name" value="HYDROXYACYL-THIOESTER DEHYDRATASE TYPE 2, MITOCHONDRIAL"/>
    <property type="match status" value="1"/>
</dbReference>
<dbReference type="InterPro" id="IPR050965">
    <property type="entry name" value="UPF0336/Enoyl-CoA_hydratase"/>
</dbReference>
<dbReference type="GO" id="GO:0019171">
    <property type="term" value="F:(3R)-hydroxyacyl-[acyl-carrier-protein] dehydratase activity"/>
    <property type="evidence" value="ECO:0007669"/>
    <property type="project" value="TreeGrafter"/>
</dbReference>
<comment type="caution">
    <text evidence="2">The sequence shown here is derived from an EMBL/GenBank/DDBJ whole genome shotgun (WGS) entry which is preliminary data.</text>
</comment>
<dbReference type="CDD" id="cd03449">
    <property type="entry name" value="R_hydratase"/>
    <property type="match status" value="1"/>
</dbReference>
<dbReference type="PANTHER" id="PTHR43437">
    <property type="entry name" value="HYDROXYACYL-THIOESTER DEHYDRATASE TYPE 2, MITOCHONDRIAL-RELATED"/>
    <property type="match status" value="1"/>
</dbReference>
<keyword evidence="3" id="KW-1185">Reference proteome</keyword>
<evidence type="ECO:0000313" key="2">
    <source>
        <dbReference type="EMBL" id="EPD13810.1"/>
    </source>
</evidence>
<dbReference type="SUPFAM" id="SSF54637">
    <property type="entry name" value="Thioesterase/thiol ester dehydrase-isomerase"/>
    <property type="match status" value="1"/>
</dbReference>
<proteinExistence type="predicted"/>
<dbReference type="EMBL" id="ASHL01000002">
    <property type="protein sequence ID" value="EPD13810.1"/>
    <property type="molecule type" value="Genomic_DNA"/>
</dbReference>
<dbReference type="AlphaFoldDB" id="A0AB33Z3G0"/>
<protein>
    <submittedName>
        <fullName evidence="2">Hydratase, contains MaoC-like domain</fullName>
    </submittedName>
</protein>
<accession>A0AB33Z3G0</accession>
<dbReference type="InterPro" id="IPR029069">
    <property type="entry name" value="HotDog_dom_sf"/>
</dbReference>
<reference evidence="2 3" key="1">
    <citation type="journal article" date="2013" name="Genome Announc.">
        <title>Genome Sequence of the Pyrene- and Fluoranthene-Degrading Bacterium Cycloclasticus sp. Strain PY97M.</title>
        <authorList>
            <person name="Cui Z."/>
            <person name="Xu G."/>
            <person name="Li Q."/>
            <person name="Gao W."/>
            <person name="Zheng L."/>
        </authorList>
    </citation>
    <scope>NUCLEOTIDE SEQUENCE [LARGE SCALE GENOMIC DNA]</scope>
    <source>
        <strain evidence="2 3">PY97M</strain>
    </source>
</reference>
<dbReference type="GO" id="GO:0006633">
    <property type="term" value="P:fatty acid biosynthetic process"/>
    <property type="evidence" value="ECO:0007669"/>
    <property type="project" value="TreeGrafter"/>
</dbReference>
<dbReference type="Pfam" id="PF01575">
    <property type="entry name" value="MaoC_dehydratas"/>
    <property type="match status" value="1"/>
</dbReference>
<organism evidence="2 3">
    <name type="scientific">Cycloclasticus pugetii</name>
    <dbReference type="NCBI Taxonomy" id="34068"/>
    <lineage>
        <taxon>Bacteria</taxon>
        <taxon>Pseudomonadati</taxon>
        <taxon>Pseudomonadota</taxon>
        <taxon>Gammaproteobacteria</taxon>
        <taxon>Thiotrichales</taxon>
        <taxon>Piscirickettsiaceae</taxon>
        <taxon>Cycloclasticus</taxon>
    </lineage>
</organism>
<dbReference type="Gene3D" id="3.10.129.10">
    <property type="entry name" value="Hotdog Thioesterase"/>
    <property type="match status" value="1"/>
</dbReference>
<dbReference type="InterPro" id="IPR002539">
    <property type="entry name" value="MaoC-like_dom"/>
</dbReference>
<gene>
    <name evidence="2" type="ORF">L196_04716</name>
</gene>
<sequence>MSIPVPSNCMSIDDLSIGMRKEKTYTIEHEDAVQFSKMSGDWNPAHHDEDYAAQSIFKQRVAHGMFSVIQFSGILGMDLPGLGTLWLKQSVEFLRPAFFGNQYRAVVEVLAIHKENNTVTFSTECFDQEGNKIITGEAVVKPIPAKLKAKTN</sequence>